<dbReference type="InterPro" id="IPR052715">
    <property type="entry name" value="RAYT_transposase"/>
</dbReference>
<evidence type="ECO:0000259" key="2">
    <source>
        <dbReference type="SMART" id="SM01321"/>
    </source>
</evidence>
<sequence>MKYNPDFHHRQSIRLNGYDYLRSGAYFITICTDEREYLFGDIVNEEIELNTLGDIARSHWQQLSQHHPNIIMDESIVMPNHLHGIIVLESSTGSTKSISEIIRGFKTFSAKAINKERGLRGVSVWQRNYYDRIIRNELELDRVRQYIINNPRNWDTDKNNQTQSVIHTDL</sequence>
<dbReference type="EMBL" id="CP003600">
    <property type="protein sequence ID" value="AFY93881.1"/>
    <property type="molecule type" value="Genomic_DNA"/>
</dbReference>
<dbReference type="eggNOG" id="COG1943">
    <property type="taxonomic scope" value="Bacteria"/>
</dbReference>
<dbReference type="Pfam" id="PF01797">
    <property type="entry name" value="Y1_Tnp"/>
    <property type="match status" value="1"/>
</dbReference>
<dbReference type="SUPFAM" id="SSF143422">
    <property type="entry name" value="Transposase IS200-like"/>
    <property type="match status" value="1"/>
</dbReference>
<dbReference type="AlphaFoldDB" id="K9UHH0"/>
<dbReference type="STRING" id="1173020.Cha6605_2845"/>
<dbReference type="GO" id="GO:0043565">
    <property type="term" value="F:sequence-specific DNA binding"/>
    <property type="evidence" value="ECO:0007669"/>
    <property type="project" value="TreeGrafter"/>
</dbReference>
<dbReference type="KEGG" id="cmp:Cha6605_2845"/>
<dbReference type="PANTHER" id="PTHR36966">
    <property type="entry name" value="REP-ASSOCIATED TYROSINE TRANSPOSASE"/>
    <property type="match status" value="1"/>
</dbReference>
<dbReference type="GO" id="GO:0004803">
    <property type="term" value="F:transposase activity"/>
    <property type="evidence" value="ECO:0007669"/>
    <property type="project" value="InterPro"/>
</dbReference>
<reference evidence="3 4" key="1">
    <citation type="submission" date="2012-05" db="EMBL/GenBank/DDBJ databases">
        <title>Finished chromosome of genome of Chamaesiphon sp. PCC 6605.</title>
        <authorList>
            <consortium name="US DOE Joint Genome Institute"/>
            <person name="Gugger M."/>
            <person name="Coursin T."/>
            <person name="Rippka R."/>
            <person name="Tandeau De Marsac N."/>
            <person name="Huntemann M."/>
            <person name="Wei C.-L."/>
            <person name="Han J."/>
            <person name="Detter J.C."/>
            <person name="Han C."/>
            <person name="Tapia R."/>
            <person name="Chen A."/>
            <person name="Kyrpides N."/>
            <person name="Mavromatis K."/>
            <person name="Markowitz V."/>
            <person name="Szeto E."/>
            <person name="Ivanova N."/>
            <person name="Pagani I."/>
            <person name="Pati A."/>
            <person name="Goodwin L."/>
            <person name="Nordberg H.P."/>
            <person name="Cantor M.N."/>
            <person name="Hua S.X."/>
            <person name="Woyke T."/>
            <person name="Kerfeld C.A."/>
        </authorList>
    </citation>
    <scope>NUCLEOTIDE SEQUENCE [LARGE SCALE GENOMIC DNA]</scope>
    <source>
        <strain evidence="4">ATCC 27169 / PCC 6605</strain>
    </source>
</reference>
<dbReference type="GO" id="GO:0006313">
    <property type="term" value="P:DNA transposition"/>
    <property type="evidence" value="ECO:0007669"/>
    <property type="project" value="InterPro"/>
</dbReference>
<dbReference type="Gene3D" id="3.30.70.1290">
    <property type="entry name" value="Transposase IS200-like"/>
    <property type="match status" value="1"/>
</dbReference>
<evidence type="ECO:0000313" key="3">
    <source>
        <dbReference type="EMBL" id="AFY93881.1"/>
    </source>
</evidence>
<protein>
    <submittedName>
        <fullName evidence="3">Transposase</fullName>
    </submittedName>
</protein>
<dbReference type="InterPro" id="IPR002686">
    <property type="entry name" value="Transposase_17"/>
</dbReference>
<dbReference type="PANTHER" id="PTHR36966:SF1">
    <property type="entry name" value="REP-ASSOCIATED TYROSINE TRANSPOSASE"/>
    <property type="match status" value="1"/>
</dbReference>
<dbReference type="InterPro" id="IPR036515">
    <property type="entry name" value="Transposase_17_sf"/>
</dbReference>
<dbReference type="RefSeq" id="WP_015160026.1">
    <property type="nucleotide sequence ID" value="NC_019697.1"/>
</dbReference>
<dbReference type="HOGENOM" id="CLU_101329_0_0_3"/>
<evidence type="ECO:0000313" key="4">
    <source>
        <dbReference type="Proteomes" id="UP000010366"/>
    </source>
</evidence>
<dbReference type="PATRIC" id="fig|1173020.3.peg.3247"/>
<dbReference type="SMART" id="SM01321">
    <property type="entry name" value="Y1_Tnp"/>
    <property type="match status" value="1"/>
</dbReference>
<proteinExistence type="predicted"/>
<gene>
    <name evidence="3" type="ORF">Cha6605_2845</name>
</gene>
<keyword evidence="4" id="KW-1185">Reference proteome</keyword>
<evidence type="ECO:0000256" key="1">
    <source>
        <dbReference type="SAM" id="MobiDB-lite"/>
    </source>
</evidence>
<feature type="domain" description="Transposase IS200-like" evidence="2">
    <location>
        <begin position="21"/>
        <end position="150"/>
    </location>
</feature>
<accession>K9UHH0</accession>
<organism evidence="3 4">
    <name type="scientific">Chamaesiphon minutus (strain ATCC 27169 / PCC 6605)</name>
    <dbReference type="NCBI Taxonomy" id="1173020"/>
    <lineage>
        <taxon>Bacteria</taxon>
        <taxon>Bacillati</taxon>
        <taxon>Cyanobacteriota</taxon>
        <taxon>Cyanophyceae</taxon>
        <taxon>Gomontiellales</taxon>
        <taxon>Chamaesiphonaceae</taxon>
        <taxon>Chamaesiphon</taxon>
    </lineage>
</organism>
<dbReference type="Proteomes" id="UP000010366">
    <property type="component" value="Chromosome"/>
</dbReference>
<feature type="region of interest" description="Disordered" evidence="1">
    <location>
        <begin position="151"/>
        <end position="170"/>
    </location>
</feature>
<name>K9UHH0_CHAP6</name>
<dbReference type="OrthoDB" id="9794403at2"/>